<comment type="caution">
    <text evidence="10">The sequence shown here is derived from an EMBL/GenBank/DDBJ whole genome shotgun (WGS) entry which is preliminary data.</text>
</comment>
<evidence type="ECO:0000256" key="5">
    <source>
        <dbReference type="ARBA" id="ARBA00022801"/>
    </source>
</evidence>
<keyword evidence="4" id="KW-0255">Endonuclease</keyword>
<keyword evidence="2" id="KW-0548">Nucleotidyltransferase</keyword>
<evidence type="ECO:0000256" key="3">
    <source>
        <dbReference type="ARBA" id="ARBA00022722"/>
    </source>
</evidence>
<keyword evidence="11" id="KW-1185">Reference proteome</keyword>
<dbReference type="Proteomes" id="UP001231189">
    <property type="component" value="Unassembled WGS sequence"/>
</dbReference>
<evidence type="ECO:0000313" key="11">
    <source>
        <dbReference type="Proteomes" id="UP001231189"/>
    </source>
</evidence>
<dbReference type="InterPro" id="IPR041373">
    <property type="entry name" value="RT_RNaseH"/>
</dbReference>
<evidence type="ECO:0000256" key="1">
    <source>
        <dbReference type="ARBA" id="ARBA00022679"/>
    </source>
</evidence>
<evidence type="ECO:0000256" key="8">
    <source>
        <dbReference type="SAM" id="Phobius"/>
    </source>
</evidence>
<dbReference type="FunFam" id="3.10.20.370:FF:000001">
    <property type="entry name" value="Retrovirus-related Pol polyprotein from transposon 17.6-like protein"/>
    <property type="match status" value="1"/>
</dbReference>
<feature type="region of interest" description="Disordered" evidence="7">
    <location>
        <begin position="979"/>
        <end position="1057"/>
    </location>
</feature>
<proteinExistence type="predicted"/>
<keyword evidence="3" id="KW-0540">Nuclease</keyword>
<dbReference type="Pfam" id="PF07727">
    <property type="entry name" value="RVT_2"/>
    <property type="match status" value="1"/>
</dbReference>
<sequence>MLSAPNGSSRTSKMNMASSSATKQDWWYKAILKSKAWTLARHWHPLRLESIRILLAFAAHYGFKLQQMDVKSAFLNGPLHEEVYVKQPPGFEDPHFPDHVFKLNKALYGLKQAPRAWYEHLRELLEDRGFEVGKIDPTLFTKKVNGELFICQLYVDDIIFGSTNTKFNDEFAKLMTNRSEMSMMGELKFFLGFEIKKMHQGTFINQAKYIQEILKRFAMKGATPPLRGGEHQREKSSPAGRIRRGNSLPEGEIDAIAIVIELDIISIIIIIISTIYTIIMHLATAVTIWQHLEHSESEAFRKERDELEEIFLRQPILKHDLPVEDLGTTPPPKEDPVFDLKPLPDNLKYAHIDDKKIYHVIISSKLSEIEEERLLEILKKHRGAIGYTLDDLKGISPSICQHAINMEDDAKPVVEHQRRLIPKMKEVVRNEVLKLLEAGIIYPIADSRWVSPVHCVPKKGGMTVVPNDNDELIPQRVVVGYRMCIDFRKVNKVTKKDHYPLPFIDQMLERLSKNTHFCFLDGYSGFSQIAVKAKDQEKTTFTCPYGTYAYRRMPFGLCNAPATFQRCMSAIFHGFCESIVEVFMDDFSVYGNSFDNCLRNLDKVLQRCEETNLVLNWEKCHFMVNEGIVLGHKISERGIEVDRAKVEAIEKMPYPRDVKGIRSVLGHAGFYRRFIKDFSKISKPLTNLLQKDVPFVFDDDCKEAFETLKKALTTAPVVEPPDWNLPFEIMCDASDFAVGAVLGQRVDKKLNVIHYASKTLDAAQRNYATTEKELLAVVFACDKFRPYIVDSKVTIHTDHAAIRYLMTKKDAKPRLIRWVLLLQEFDLHIIDRKGADNPVADNLSRLENIAYDPVPVNDSFPNEQLDVIKICFDLDSRSTMVSNNKDKEPWKEEMDERIDKEKKKIASAKGEWETMETASRAENTREKELRRAGIRRGNSSPGEIDAIAIVIELDIISIIIIIISTIYTVITTAAPRHRCNNLGSSKPRGGAKVKSPVSRGPKDQEGYTWSFYEESPPPHGKSHVQDEDEIKEEEEDERTYGDDEDKDDEEYEEEDDD</sequence>
<keyword evidence="5" id="KW-0378">Hydrolase</keyword>
<dbReference type="InterPro" id="IPR043502">
    <property type="entry name" value="DNA/RNA_pol_sf"/>
</dbReference>
<reference evidence="10" key="1">
    <citation type="submission" date="2023-07" db="EMBL/GenBank/DDBJ databases">
        <title>A chromosome-level genome assembly of Lolium multiflorum.</title>
        <authorList>
            <person name="Chen Y."/>
            <person name="Copetti D."/>
            <person name="Kolliker R."/>
            <person name="Studer B."/>
        </authorList>
    </citation>
    <scope>NUCLEOTIDE SEQUENCE</scope>
    <source>
        <strain evidence="10">02402/16</strain>
        <tissue evidence="10">Leaf</tissue>
    </source>
</reference>
<dbReference type="FunFam" id="3.30.70.270:FF:000026">
    <property type="entry name" value="Transposon Ty3-G Gag-Pol polyprotein"/>
    <property type="match status" value="1"/>
</dbReference>
<dbReference type="InterPro" id="IPR000477">
    <property type="entry name" value="RT_dom"/>
</dbReference>
<dbReference type="Pfam" id="PF17917">
    <property type="entry name" value="RT_RNaseH"/>
    <property type="match status" value="1"/>
</dbReference>
<keyword evidence="1" id="KW-0808">Transferase</keyword>
<feature type="region of interest" description="Disordered" evidence="7">
    <location>
        <begin position="223"/>
        <end position="245"/>
    </location>
</feature>
<dbReference type="Gene3D" id="3.10.10.10">
    <property type="entry name" value="HIV Type 1 Reverse Transcriptase, subunit A, domain 1"/>
    <property type="match status" value="1"/>
</dbReference>
<dbReference type="SUPFAM" id="SSF56672">
    <property type="entry name" value="DNA/RNA polymerases"/>
    <property type="match status" value="2"/>
</dbReference>
<feature type="region of interest" description="Disordered" evidence="7">
    <location>
        <begin position="905"/>
        <end position="938"/>
    </location>
</feature>
<evidence type="ECO:0000256" key="7">
    <source>
        <dbReference type="SAM" id="MobiDB-lite"/>
    </source>
</evidence>
<feature type="compositionally biased region" description="Acidic residues" evidence="7">
    <location>
        <begin position="1026"/>
        <end position="1057"/>
    </location>
</feature>
<dbReference type="Gene3D" id="3.30.70.270">
    <property type="match status" value="2"/>
</dbReference>
<evidence type="ECO:0000256" key="6">
    <source>
        <dbReference type="ARBA" id="ARBA00022918"/>
    </source>
</evidence>
<dbReference type="AlphaFoldDB" id="A0AAD8TFI0"/>
<accession>A0AAD8TFI0</accession>
<evidence type="ECO:0000256" key="2">
    <source>
        <dbReference type="ARBA" id="ARBA00022695"/>
    </source>
</evidence>
<dbReference type="PANTHER" id="PTHR37984">
    <property type="entry name" value="PROTEIN CBG26694"/>
    <property type="match status" value="1"/>
</dbReference>
<dbReference type="CDD" id="cd01647">
    <property type="entry name" value="RT_LTR"/>
    <property type="match status" value="1"/>
</dbReference>
<feature type="transmembrane region" description="Helical" evidence="8">
    <location>
        <begin position="946"/>
        <end position="970"/>
    </location>
</feature>
<dbReference type="GO" id="GO:0016787">
    <property type="term" value="F:hydrolase activity"/>
    <property type="evidence" value="ECO:0007669"/>
    <property type="project" value="UniProtKB-KW"/>
</dbReference>
<dbReference type="Pfam" id="PF00078">
    <property type="entry name" value="RVT_1"/>
    <property type="match status" value="1"/>
</dbReference>
<evidence type="ECO:0000313" key="10">
    <source>
        <dbReference type="EMBL" id="KAK1680636.1"/>
    </source>
</evidence>
<keyword evidence="6" id="KW-0695">RNA-directed DNA polymerase</keyword>
<evidence type="ECO:0000259" key="9">
    <source>
        <dbReference type="PROSITE" id="PS50878"/>
    </source>
</evidence>
<protein>
    <recommendedName>
        <fullName evidence="9">Reverse transcriptase domain-containing protein</fullName>
    </recommendedName>
</protein>
<dbReference type="EMBL" id="JAUUTY010000002">
    <property type="protein sequence ID" value="KAK1680636.1"/>
    <property type="molecule type" value="Genomic_DNA"/>
</dbReference>
<keyword evidence="8" id="KW-1133">Transmembrane helix</keyword>
<dbReference type="PANTHER" id="PTHR37984:SF5">
    <property type="entry name" value="PROTEIN NYNRIN-LIKE"/>
    <property type="match status" value="1"/>
</dbReference>
<keyword evidence="8" id="KW-0472">Membrane</keyword>
<dbReference type="InterPro" id="IPR043128">
    <property type="entry name" value="Rev_trsase/Diguanyl_cyclase"/>
</dbReference>
<dbReference type="GO" id="GO:0003964">
    <property type="term" value="F:RNA-directed DNA polymerase activity"/>
    <property type="evidence" value="ECO:0007669"/>
    <property type="project" value="UniProtKB-KW"/>
</dbReference>
<evidence type="ECO:0000256" key="4">
    <source>
        <dbReference type="ARBA" id="ARBA00022759"/>
    </source>
</evidence>
<keyword evidence="8" id="KW-0812">Transmembrane</keyword>
<feature type="compositionally biased region" description="Basic and acidic residues" evidence="7">
    <location>
        <begin position="922"/>
        <end position="931"/>
    </location>
</feature>
<dbReference type="InterPro" id="IPR013103">
    <property type="entry name" value="RVT_2"/>
</dbReference>
<organism evidence="10 11">
    <name type="scientific">Lolium multiflorum</name>
    <name type="common">Italian ryegrass</name>
    <name type="synonym">Lolium perenne subsp. multiflorum</name>
    <dbReference type="NCBI Taxonomy" id="4521"/>
    <lineage>
        <taxon>Eukaryota</taxon>
        <taxon>Viridiplantae</taxon>
        <taxon>Streptophyta</taxon>
        <taxon>Embryophyta</taxon>
        <taxon>Tracheophyta</taxon>
        <taxon>Spermatophyta</taxon>
        <taxon>Magnoliopsida</taxon>
        <taxon>Liliopsida</taxon>
        <taxon>Poales</taxon>
        <taxon>Poaceae</taxon>
        <taxon>BOP clade</taxon>
        <taxon>Pooideae</taxon>
        <taxon>Poodae</taxon>
        <taxon>Poeae</taxon>
        <taxon>Poeae Chloroplast Group 2 (Poeae type)</taxon>
        <taxon>Loliodinae</taxon>
        <taxon>Loliinae</taxon>
        <taxon>Lolium</taxon>
    </lineage>
</organism>
<feature type="domain" description="Reverse transcriptase" evidence="9">
    <location>
        <begin position="437"/>
        <end position="641"/>
    </location>
</feature>
<gene>
    <name evidence="10" type="ORF">QYE76_041484</name>
</gene>
<dbReference type="InterPro" id="IPR050951">
    <property type="entry name" value="Retrovirus_Pol_polyprotein"/>
</dbReference>
<dbReference type="CDD" id="cd09274">
    <property type="entry name" value="RNase_HI_RT_Ty3"/>
    <property type="match status" value="1"/>
</dbReference>
<dbReference type="PROSITE" id="PS50878">
    <property type="entry name" value="RT_POL"/>
    <property type="match status" value="1"/>
</dbReference>
<dbReference type="GO" id="GO:0004519">
    <property type="term" value="F:endonuclease activity"/>
    <property type="evidence" value="ECO:0007669"/>
    <property type="project" value="UniProtKB-KW"/>
</dbReference>
<name>A0AAD8TFI0_LOLMU</name>